<evidence type="ECO:0000256" key="5">
    <source>
        <dbReference type="ARBA" id="ARBA00022833"/>
    </source>
</evidence>
<keyword evidence="4 8" id="KW-0812">Transmembrane</keyword>
<proteinExistence type="inferred from homology"/>
<gene>
    <name evidence="9" type="ORF">GM661_03420</name>
</gene>
<dbReference type="KEGG" id="ifn:GM661_03420"/>
<sequence>MVIVDYLWYVSLIGLFTGVFGTFGGSILVFLVKEMKENLLTFVLGISGGIMTVVVFLDLIPEALELASVFSTLAGMLLGAILIAGLDIFFPHQHFMNKKYNINLKAGILLAVGIAIHNIPEGLAIGAGYSADRSLGLGLAVIIGVQNFPEGMAMATSLSLAGVRNLYIVLATIVSGIPMGLGAFIGAYFGKISDFFLSFSLGFAAGAMLFITFDELIPSAHEKNEGYMAISGILIGVFIGIYLSIRV</sequence>
<keyword evidence="10" id="KW-1185">Reference proteome</keyword>
<comment type="subcellular location">
    <subcellularLocation>
        <location evidence="1">Cell membrane</location>
        <topology evidence="1">Multi-pass membrane protein</topology>
    </subcellularLocation>
</comment>
<dbReference type="GO" id="GO:0005886">
    <property type="term" value="C:plasma membrane"/>
    <property type="evidence" value="ECO:0007669"/>
    <property type="project" value="UniProtKB-SubCell"/>
</dbReference>
<feature type="transmembrane region" description="Helical" evidence="8">
    <location>
        <begin position="39"/>
        <end position="60"/>
    </location>
</feature>
<dbReference type="InterPro" id="IPR003689">
    <property type="entry name" value="ZIP"/>
</dbReference>
<feature type="transmembrane region" description="Helical" evidence="8">
    <location>
        <begin position="102"/>
        <end position="119"/>
    </location>
</feature>
<evidence type="ECO:0000256" key="1">
    <source>
        <dbReference type="ARBA" id="ARBA00004651"/>
    </source>
</evidence>
<keyword evidence="3" id="KW-1003">Cell membrane</keyword>
<keyword evidence="6 8" id="KW-1133">Transmembrane helix</keyword>
<keyword evidence="7 8" id="KW-0472">Membrane</keyword>
<evidence type="ECO:0000256" key="8">
    <source>
        <dbReference type="SAM" id="Phobius"/>
    </source>
</evidence>
<reference evidence="9" key="1">
    <citation type="submission" date="2019-12" db="EMBL/GenBank/DDBJ databases">
        <authorList>
            <person name="zhang j."/>
            <person name="sun C.M."/>
        </authorList>
    </citation>
    <scope>NUCLEOTIDE SEQUENCE</scope>
    <source>
        <strain evidence="9">NS-1</strain>
    </source>
</reference>
<evidence type="ECO:0000313" key="10">
    <source>
        <dbReference type="Proteomes" id="UP000665020"/>
    </source>
</evidence>
<evidence type="ECO:0000256" key="4">
    <source>
        <dbReference type="ARBA" id="ARBA00022692"/>
    </source>
</evidence>
<dbReference type="PANTHER" id="PTHR11040:SF211">
    <property type="entry name" value="ZINC TRANSPORTER ZIP11"/>
    <property type="match status" value="1"/>
</dbReference>
<dbReference type="PANTHER" id="PTHR11040">
    <property type="entry name" value="ZINC/IRON TRANSPORTER"/>
    <property type="match status" value="1"/>
</dbReference>
<dbReference type="Pfam" id="PF02535">
    <property type="entry name" value="Zip"/>
    <property type="match status" value="1"/>
</dbReference>
<feature type="transmembrane region" description="Helical" evidence="8">
    <location>
        <begin position="66"/>
        <end position="90"/>
    </location>
</feature>
<dbReference type="Proteomes" id="UP000665020">
    <property type="component" value="Chromosome"/>
</dbReference>
<keyword evidence="5" id="KW-0862">Zinc</keyword>
<evidence type="ECO:0000313" key="9">
    <source>
        <dbReference type="EMBL" id="QTL97093.1"/>
    </source>
</evidence>
<evidence type="ECO:0000256" key="2">
    <source>
        <dbReference type="ARBA" id="ARBA00006939"/>
    </source>
</evidence>
<accession>A0A8A7K5P3</accession>
<evidence type="ECO:0000256" key="3">
    <source>
        <dbReference type="ARBA" id="ARBA00022475"/>
    </source>
</evidence>
<organism evidence="9 10">
    <name type="scientific">Iocasia fonsfrigidae</name>
    <dbReference type="NCBI Taxonomy" id="2682810"/>
    <lineage>
        <taxon>Bacteria</taxon>
        <taxon>Bacillati</taxon>
        <taxon>Bacillota</taxon>
        <taxon>Clostridia</taxon>
        <taxon>Halanaerobiales</taxon>
        <taxon>Halanaerobiaceae</taxon>
        <taxon>Iocasia</taxon>
    </lineage>
</organism>
<name>A0A8A7K5P3_9FIRM</name>
<comment type="similarity">
    <text evidence="2">Belongs to the ZIP transporter (TC 2.A.5) family.</text>
</comment>
<dbReference type="EMBL" id="CP046640">
    <property type="protein sequence ID" value="QTL97093.1"/>
    <property type="molecule type" value="Genomic_DNA"/>
</dbReference>
<feature type="transmembrane region" description="Helical" evidence="8">
    <location>
        <begin position="6"/>
        <end position="32"/>
    </location>
</feature>
<protein>
    <submittedName>
        <fullName evidence="9">ZIP family metal transporter</fullName>
    </submittedName>
</protein>
<evidence type="ECO:0000256" key="7">
    <source>
        <dbReference type="ARBA" id="ARBA00023136"/>
    </source>
</evidence>
<dbReference type="AlphaFoldDB" id="A0A8A7K5P3"/>
<dbReference type="GO" id="GO:0005385">
    <property type="term" value="F:zinc ion transmembrane transporter activity"/>
    <property type="evidence" value="ECO:0007669"/>
    <property type="project" value="TreeGrafter"/>
</dbReference>
<feature type="transmembrane region" description="Helical" evidence="8">
    <location>
        <begin position="226"/>
        <end position="245"/>
    </location>
</feature>
<evidence type="ECO:0000256" key="6">
    <source>
        <dbReference type="ARBA" id="ARBA00022989"/>
    </source>
</evidence>
<feature type="transmembrane region" description="Helical" evidence="8">
    <location>
        <begin position="195"/>
        <end position="214"/>
    </location>
</feature>
<feature type="transmembrane region" description="Helical" evidence="8">
    <location>
        <begin position="166"/>
        <end position="189"/>
    </location>
</feature>